<protein>
    <submittedName>
        <fullName evidence="1">Uncharacterized protein</fullName>
    </submittedName>
</protein>
<dbReference type="Proteomes" id="UP001175226">
    <property type="component" value="Unassembled WGS sequence"/>
</dbReference>
<reference evidence="1" key="1">
    <citation type="submission" date="2023-06" db="EMBL/GenBank/DDBJ databases">
        <authorList>
            <consortium name="Lawrence Berkeley National Laboratory"/>
            <person name="Ahrendt S."/>
            <person name="Sahu N."/>
            <person name="Indic B."/>
            <person name="Wong-Bajracharya J."/>
            <person name="Merenyi Z."/>
            <person name="Ke H.-M."/>
            <person name="Monk M."/>
            <person name="Kocsube S."/>
            <person name="Drula E."/>
            <person name="Lipzen A."/>
            <person name="Balint B."/>
            <person name="Henrissat B."/>
            <person name="Andreopoulos B."/>
            <person name="Martin F.M."/>
            <person name="Harder C.B."/>
            <person name="Rigling D."/>
            <person name="Ford K.L."/>
            <person name="Foster G.D."/>
            <person name="Pangilinan J."/>
            <person name="Papanicolaou A."/>
            <person name="Barry K."/>
            <person name="LaButti K."/>
            <person name="Viragh M."/>
            <person name="Koriabine M."/>
            <person name="Yan M."/>
            <person name="Riley R."/>
            <person name="Champramary S."/>
            <person name="Plett K.L."/>
            <person name="Tsai I.J."/>
            <person name="Slot J."/>
            <person name="Sipos G."/>
            <person name="Plett J."/>
            <person name="Nagy L.G."/>
            <person name="Grigoriev I.V."/>
        </authorList>
    </citation>
    <scope>NUCLEOTIDE SEQUENCE</scope>
    <source>
        <strain evidence="1">FPL87.14</strain>
    </source>
</reference>
<gene>
    <name evidence="1" type="ORF">EV421DRAFT_1833217</name>
</gene>
<name>A0AA39J6A1_9AGAR</name>
<dbReference type="EMBL" id="JAUEPT010000057">
    <property type="protein sequence ID" value="KAK0436152.1"/>
    <property type="molecule type" value="Genomic_DNA"/>
</dbReference>
<organism evidence="1 2">
    <name type="scientific">Armillaria borealis</name>
    <dbReference type="NCBI Taxonomy" id="47425"/>
    <lineage>
        <taxon>Eukaryota</taxon>
        <taxon>Fungi</taxon>
        <taxon>Dikarya</taxon>
        <taxon>Basidiomycota</taxon>
        <taxon>Agaricomycotina</taxon>
        <taxon>Agaricomycetes</taxon>
        <taxon>Agaricomycetidae</taxon>
        <taxon>Agaricales</taxon>
        <taxon>Marasmiineae</taxon>
        <taxon>Physalacriaceae</taxon>
        <taxon>Armillaria</taxon>
    </lineage>
</organism>
<accession>A0AA39J6A1</accession>
<keyword evidence="2" id="KW-1185">Reference proteome</keyword>
<comment type="caution">
    <text evidence="1">The sequence shown here is derived from an EMBL/GenBank/DDBJ whole genome shotgun (WGS) entry which is preliminary data.</text>
</comment>
<dbReference type="AlphaFoldDB" id="A0AA39J6A1"/>
<proteinExistence type="predicted"/>
<evidence type="ECO:0000313" key="1">
    <source>
        <dbReference type="EMBL" id="KAK0436152.1"/>
    </source>
</evidence>
<evidence type="ECO:0000313" key="2">
    <source>
        <dbReference type="Proteomes" id="UP001175226"/>
    </source>
</evidence>
<sequence>MTDTQAKSIPVSLKVKNIPGAARAASGKTFAFPVLEILYRRKWRPPCSNNITNSGTGCSMFYALLLARIWDGTTL</sequence>